<organism evidence="7">
    <name type="scientific">hydrothermal vent metagenome</name>
    <dbReference type="NCBI Taxonomy" id="652676"/>
    <lineage>
        <taxon>unclassified sequences</taxon>
        <taxon>metagenomes</taxon>
        <taxon>ecological metagenomes</taxon>
    </lineage>
</organism>
<dbReference type="InterPro" id="IPR041921">
    <property type="entry name" value="NuoE_N"/>
</dbReference>
<dbReference type="EC" id="1.6.5.3" evidence="7"/>
<keyword evidence="7" id="KW-0830">Ubiquinone</keyword>
<dbReference type="CDD" id="cd03064">
    <property type="entry name" value="TRX_Fd_NuoE"/>
    <property type="match status" value="1"/>
</dbReference>
<dbReference type="PANTHER" id="PTHR10371">
    <property type="entry name" value="NADH DEHYDROGENASE UBIQUINONE FLAVOPROTEIN 2, MITOCHONDRIAL"/>
    <property type="match status" value="1"/>
</dbReference>
<evidence type="ECO:0000256" key="3">
    <source>
        <dbReference type="ARBA" id="ARBA00022723"/>
    </source>
</evidence>
<evidence type="ECO:0000256" key="5">
    <source>
        <dbReference type="ARBA" id="ARBA00023014"/>
    </source>
</evidence>
<dbReference type="AlphaFoldDB" id="A0A160VF77"/>
<dbReference type="Gene3D" id="1.10.10.1590">
    <property type="entry name" value="NADH-quinone oxidoreductase subunit E"/>
    <property type="match status" value="1"/>
</dbReference>
<keyword evidence="5" id="KW-0411">Iron-sulfur</keyword>
<dbReference type="Gene3D" id="3.40.30.10">
    <property type="entry name" value="Glutaredoxin"/>
    <property type="match status" value="1"/>
</dbReference>
<dbReference type="EMBL" id="FAXC01000207">
    <property type="protein sequence ID" value="CUV09256.1"/>
    <property type="molecule type" value="Genomic_DNA"/>
</dbReference>
<reference evidence="7" key="1">
    <citation type="submission" date="2015-10" db="EMBL/GenBank/DDBJ databases">
        <authorList>
            <person name="Gilbert D.G."/>
        </authorList>
    </citation>
    <scope>NUCLEOTIDE SEQUENCE</scope>
</reference>
<dbReference type="GO" id="GO:0046872">
    <property type="term" value="F:metal ion binding"/>
    <property type="evidence" value="ECO:0007669"/>
    <property type="project" value="UniProtKB-KW"/>
</dbReference>
<dbReference type="InterPro" id="IPR042128">
    <property type="entry name" value="NuoE_dom"/>
</dbReference>
<gene>
    <name evidence="7" type="ORF">MGWOODY_Mmi622</name>
</gene>
<evidence type="ECO:0000256" key="4">
    <source>
        <dbReference type="ARBA" id="ARBA00023004"/>
    </source>
</evidence>
<proteinExistence type="inferred from homology"/>
<evidence type="ECO:0000313" key="7">
    <source>
        <dbReference type="EMBL" id="CUV09256.1"/>
    </source>
</evidence>
<dbReference type="GO" id="GO:0051537">
    <property type="term" value="F:2 iron, 2 sulfur cluster binding"/>
    <property type="evidence" value="ECO:0007669"/>
    <property type="project" value="UniProtKB-KW"/>
</dbReference>
<evidence type="ECO:0000256" key="2">
    <source>
        <dbReference type="ARBA" id="ARBA00022714"/>
    </source>
</evidence>
<dbReference type="InterPro" id="IPR002023">
    <property type="entry name" value="NuoE-like"/>
</dbReference>
<dbReference type="NCBIfam" id="TIGR01958">
    <property type="entry name" value="nuoE_fam"/>
    <property type="match status" value="1"/>
</dbReference>
<dbReference type="InterPro" id="IPR036249">
    <property type="entry name" value="Thioredoxin-like_sf"/>
</dbReference>
<dbReference type="Pfam" id="PF01257">
    <property type="entry name" value="2Fe-2S_thioredx"/>
    <property type="match status" value="1"/>
</dbReference>
<comment type="similarity">
    <text evidence="1">Belongs to the complex I 24 kDa subunit family.</text>
</comment>
<sequence length="163" mass="18395">MKSNGKPKPRFTFEEPGRVEQIFSQYPDKKSATLPLLHLAQSQEGYISKSVIDSIAELVDCHPAVVMDCVSFYTMFYTKPQGRNIIQVCQTLSCSLNGADELVDHVTDKYKIKPGETTADDRFTLMKVECLGSCGTAPVVQMNKEYHEDLSKQKFDELLESFE</sequence>
<keyword evidence="2" id="KW-0001">2Fe-2S</keyword>
<evidence type="ECO:0000256" key="1">
    <source>
        <dbReference type="ARBA" id="ARBA00010643"/>
    </source>
</evidence>
<protein>
    <submittedName>
        <fullName evidence="7">NADH-ubiquinone oxidoreductase chain E</fullName>
        <ecNumber evidence="7">1.6.5.3</ecNumber>
    </submittedName>
</protein>
<keyword evidence="3" id="KW-0479">Metal-binding</keyword>
<name>A0A160VF77_9ZZZZ</name>
<evidence type="ECO:0000256" key="6">
    <source>
        <dbReference type="ARBA" id="ARBA00034078"/>
    </source>
</evidence>
<comment type="cofactor">
    <cofactor evidence="6">
        <name>[2Fe-2S] cluster</name>
        <dbReference type="ChEBI" id="CHEBI:190135"/>
    </cofactor>
</comment>
<dbReference type="PANTHER" id="PTHR10371:SF3">
    <property type="entry name" value="NADH DEHYDROGENASE [UBIQUINONE] FLAVOPROTEIN 2, MITOCHONDRIAL"/>
    <property type="match status" value="1"/>
</dbReference>
<dbReference type="SUPFAM" id="SSF52833">
    <property type="entry name" value="Thioredoxin-like"/>
    <property type="match status" value="1"/>
</dbReference>
<dbReference type="GO" id="GO:0003954">
    <property type="term" value="F:NADH dehydrogenase activity"/>
    <property type="evidence" value="ECO:0007669"/>
    <property type="project" value="TreeGrafter"/>
</dbReference>
<keyword evidence="7" id="KW-0560">Oxidoreductase</keyword>
<dbReference type="FunFam" id="1.10.10.1590:FF:000001">
    <property type="entry name" value="NADH-quinone oxidoreductase subunit E"/>
    <property type="match status" value="1"/>
</dbReference>
<keyword evidence="4" id="KW-0408">Iron</keyword>
<dbReference type="PIRSF" id="PIRSF000216">
    <property type="entry name" value="NADH_DH_24kDa"/>
    <property type="match status" value="1"/>
</dbReference>
<dbReference type="PROSITE" id="PS01099">
    <property type="entry name" value="COMPLEX1_24K"/>
    <property type="match status" value="1"/>
</dbReference>
<accession>A0A160VF77</accession>